<dbReference type="RefSeq" id="WP_269423207.1">
    <property type="nucleotide sequence ID" value="NZ_JAPWGY010000003.1"/>
</dbReference>
<dbReference type="Proteomes" id="UP001069802">
    <property type="component" value="Unassembled WGS sequence"/>
</dbReference>
<keyword evidence="2" id="KW-1185">Reference proteome</keyword>
<evidence type="ECO:0000313" key="1">
    <source>
        <dbReference type="EMBL" id="MCZ4281024.1"/>
    </source>
</evidence>
<protein>
    <submittedName>
        <fullName evidence="1">Uncharacterized protein</fullName>
    </submittedName>
</protein>
<comment type="caution">
    <text evidence="1">The sequence shown here is derived from an EMBL/GenBank/DDBJ whole genome shotgun (WGS) entry which is preliminary data.</text>
</comment>
<accession>A0ABT4LIU6</accession>
<organism evidence="1 2">
    <name type="scientific">Kiloniella laminariae</name>
    <dbReference type="NCBI Taxonomy" id="454162"/>
    <lineage>
        <taxon>Bacteria</taxon>
        <taxon>Pseudomonadati</taxon>
        <taxon>Pseudomonadota</taxon>
        <taxon>Alphaproteobacteria</taxon>
        <taxon>Rhodospirillales</taxon>
        <taxon>Kiloniellaceae</taxon>
        <taxon>Kiloniella</taxon>
    </lineage>
</organism>
<name>A0ABT4LIU6_9PROT</name>
<proteinExistence type="predicted"/>
<sequence length="122" mass="13945">MFATENDPEGRILGFAMSELHDGDENLAFVVRNHCTYLEIVHNNLADGIYWTEPVRGKTTMAHVSLFVDRSSPFYMEKALYLVANTAAELIAGFKTRRRQRAVTRILSSLDARILRDIMPER</sequence>
<gene>
    <name evidence="1" type="ORF">O4H49_09565</name>
</gene>
<evidence type="ECO:0000313" key="2">
    <source>
        <dbReference type="Proteomes" id="UP001069802"/>
    </source>
</evidence>
<reference evidence="1" key="1">
    <citation type="submission" date="2022-12" db="EMBL/GenBank/DDBJ databases">
        <title>Bacterial isolates from different developmental stages of Nematostella vectensis.</title>
        <authorList>
            <person name="Fraune S."/>
        </authorList>
    </citation>
    <scope>NUCLEOTIDE SEQUENCE</scope>
    <source>
        <strain evidence="1">G21630-S1</strain>
    </source>
</reference>
<dbReference type="EMBL" id="JAPWGY010000003">
    <property type="protein sequence ID" value="MCZ4281024.1"/>
    <property type="molecule type" value="Genomic_DNA"/>
</dbReference>